<organism evidence="2 3">
    <name type="scientific">Glaesserella parasuis</name>
    <name type="common">Haemophilus parasuis</name>
    <dbReference type="NCBI Taxonomy" id="738"/>
    <lineage>
        <taxon>Bacteria</taxon>
        <taxon>Pseudomonadati</taxon>
        <taxon>Pseudomonadota</taxon>
        <taxon>Gammaproteobacteria</taxon>
        <taxon>Pasteurellales</taxon>
        <taxon>Pasteurellaceae</taxon>
        <taxon>Glaesserella</taxon>
    </lineage>
</organism>
<evidence type="ECO:0000313" key="3">
    <source>
        <dbReference type="Proteomes" id="UP001148834"/>
    </source>
</evidence>
<dbReference type="AlphaFoldDB" id="A0AA42JGF1"/>
<feature type="region of interest" description="Disordered" evidence="1">
    <location>
        <begin position="64"/>
        <end position="88"/>
    </location>
</feature>
<accession>A0AA42JGF1</accession>
<sequence>TDKVKGFERIELMDNGAVIGIRYGDLKNSGLEGPVKIYKGLNVNNGDKVKVDLGNNNNDWLTGTSVSSSKLGDSSGGLSSGTSWNKSSSVTENGIKYYVYTINNDDKHAVWIQDGILVI</sequence>
<dbReference type="Proteomes" id="UP001148834">
    <property type="component" value="Unassembled WGS sequence"/>
</dbReference>
<feature type="non-terminal residue" evidence="2">
    <location>
        <position position="1"/>
    </location>
</feature>
<name>A0AA42JGF1_GLAPU</name>
<evidence type="ECO:0000313" key="2">
    <source>
        <dbReference type="EMBL" id="MDD2169202.1"/>
    </source>
</evidence>
<reference evidence="2" key="1">
    <citation type="submission" date="2022-09" db="EMBL/GenBank/DDBJ databases">
        <title>Molecular characterization of Glaesserella parasuis strains circulating in commercial swine farms using whole-genome sequencing.</title>
        <authorList>
            <person name="Mugabi R."/>
            <person name="Clavijo M."/>
            <person name="Li G."/>
        </authorList>
    </citation>
    <scope>NUCLEOTIDE SEQUENCE</scope>
    <source>
        <strain evidence="2">0435-53</strain>
    </source>
</reference>
<evidence type="ECO:0000256" key="1">
    <source>
        <dbReference type="SAM" id="MobiDB-lite"/>
    </source>
</evidence>
<gene>
    <name evidence="2" type="ORF">N5925_11625</name>
</gene>
<feature type="compositionally biased region" description="Low complexity" evidence="1">
    <location>
        <begin position="64"/>
        <end position="73"/>
    </location>
</feature>
<protein>
    <submittedName>
        <fullName evidence="2">Uncharacterized protein</fullName>
    </submittedName>
</protein>
<proteinExistence type="predicted"/>
<dbReference type="EMBL" id="JAODIR010000112">
    <property type="protein sequence ID" value="MDD2169202.1"/>
    <property type="molecule type" value="Genomic_DNA"/>
</dbReference>
<comment type="caution">
    <text evidence="2">The sequence shown here is derived from an EMBL/GenBank/DDBJ whole genome shotgun (WGS) entry which is preliminary data.</text>
</comment>